<organism evidence="1 2">
    <name type="scientific">Citrus sinensis</name>
    <name type="common">Sweet orange</name>
    <name type="synonym">Citrus aurantium var. sinensis</name>
    <dbReference type="NCBI Taxonomy" id="2711"/>
    <lineage>
        <taxon>Eukaryota</taxon>
        <taxon>Viridiplantae</taxon>
        <taxon>Streptophyta</taxon>
        <taxon>Embryophyta</taxon>
        <taxon>Tracheophyta</taxon>
        <taxon>Spermatophyta</taxon>
        <taxon>Magnoliopsida</taxon>
        <taxon>eudicotyledons</taxon>
        <taxon>Gunneridae</taxon>
        <taxon>Pentapetalae</taxon>
        <taxon>rosids</taxon>
        <taxon>malvids</taxon>
        <taxon>Sapindales</taxon>
        <taxon>Rutaceae</taxon>
        <taxon>Aurantioideae</taxon>
        <taxon>Citrus</taxon>
    </lineage>
</organism>
<comment type="caution">
    <text evidence="1">The sequence shown here is derived from an EMBL/GenBank/DDBJ whole genome shotgun (WGS) entry which is preliminary data.</text>
</comment>
<accession>A0ACB8M2L4</accession>
<keyword evidence="2" id="KW-1185">Reference proteome</keyword>
<protein>
    <submittedName>
        <fullName evidence="1">Wall-associated receptor kinase-like 9</fullName>
    </submittedName>
</protein>
<name>A0ACB8M2L4_CITSI</name>
<evidence type="ECO:0000313" key="2">
    <source>
        <dbReference type="Proteomes" id="UP000829398"/>
    </source>
</evidence>
<dbReference type="EMBL" id="CM039172">
    <property type="protein sequence ID" value="KAH9780078.1"/>
    <property type="molecule type" value="Genomic_DNA"/>
</dbReference>
<gene>
    <name evidence="1" type="ORF">KPL71_007936</name>
</gene>
<sequence>MVVHHYLALLQLMFLLLWPNKASKDLCQYDCGNVTIDYPFGIGDGCYFDKSFEVFCDYSSGSPKAFLANINNLQVLDSPFYCESIIKVNIPVISLKGSNLTSNAKGVNLSGSPFKFSRSFNRFTAIGCNNYSTIIKRQNDSSVFGGCLSISTCDPALNPSCYDFLCTLPQNITQVFNAEISNFYSKSIPQKCHSVSMVEEDWINSKYLKNPHDLKDHGQVPALLEWAEYRGHCYEEYNSKTTCNKDNRCLIQLSSGYLCLCYWETSFDRHHHGYCLGYLLCNITSPYNCSSGCPKGHNSSNPPFGDCDRNELVPILHKNSHVKFIIIGCNSGLGMLFLLIGTWWLYKFIKRRSEVKLKQKFFKRNGGLLLQQQSSSNEGNTEKTKLFTSMELEMATDNFNTNRILGQGGQGTVYKGMLTDGRIAAVKKSKLVDESNIEQFINEVVILTQINHRNVVKLFGCCLETEVPLLVYEFIPNGTLYQYIHETEEFSITWEMRLRIAIEVSSALSYLHSTTSIPIYHRDIKSANILLDDKFRAKVSDFGASRSVTIDQTHLTTRVLGTFGYLDPEYFRSSQFTEKSDVYSFGVVLVELLTGQKPIRSTDAEEDKSLAGYFLLAMKENRLFDVLDAQVLREAKEEEIITVAMLAKRCLNLNGRKRPTMKEVAFELGGIRAQKCEDIDLVGGNFETGSSSTGAILNAVAFSVDASPLLSNKCTCGKHI</sequence>
<proteinExistence type="predicted"/>
<dbReference type="Proteomes" id="UP000829398">
    <property type="component" value="Chromosome 3"/>
</dbReference>
<reference evidence="2" key="1">
    <citation type="journal article" date="2023" name="Hortic. Res.">
        <title>A chromosome-level phased genome enabling allele-level studies in sweet orange: a case study on citrus Huanglongbing tolerance.</title>
        <authorList>
            <person name="Wu B."/>
            <person name="Yu Q."/>
            <person name="Deng Z."/>
            <person name="Duan Y."/>
            <person name="Luo F."/>
            <person name="Gmitter F. Jr."/>
        </authorList>
    </citation>
    <scope>NUCLEOTIDE SEQUENCE [LARGE SCALE GENOMIC DNA]</scope>
    <source>
        <strain evidence="2">cv. Valencia</strain>
    </source>
</reference>
<evidence type="ECO:0000313" key="1">
    <source>
        <dbReference type="EMBL" id="KAH9780078.1"/>
    </source>
</evidence>